<dbReference type="STRING" id="1081108.A0A168F7T4"/>
<feature type="domain" description="Enoyl reductase (ER)" evidence="2">
    <location>
        <begin position="15"/>
        <end position="365"/>
    </location>
</feature>
<dbReference type="GO" id="GO:0016491">
    <property type="term" value="F:oxidoreductase activity"/>
    <property type="evidence" value="ECO:0007669"/>
    <property type="project" value="InterPro"/>
</dbReference>
<dbReference type="SUPFAM" id="SSF51735">
    <property type="entry name" value="NAD(P)-binding Rossmann-fold domains"/>
    <property type="match status" value="1"/>
</dbReference>
<evidence type="ECO:0000259" key="2">
    <source>
        <dbReference type="SMART" id="SM00829"/>
    </source>
</evidence>
<dbReference type="EMBL" id="AZHF01000006">
    <property type="protein sequence ID" value="OAA74787.1"/>
    <property type="molecule type" value="Genomic_DNA"/>
</dbReference>
<sequence>MSLPASHRALQLESKESGFQVRVLATPQPTTGTAIVAVCSAAILPYHGAVYSGKHPVKYPTPLVGGFSAIGRIAAVGPDATTLAPGQLVYVDCVVRARDCPDEFFLSAISDGLTPGGRKLMAGAWRDGTFAEFVAMPLENCIPLNEAKLCQVLGYSPQDLACMAYMLVPYAGLRDIRLEAGETIVICPATGFYSSLAVQVAITMGASVIALGRSEDKLKALAIDIHSRYPLASMETVCITGDEAKDTTAIKTLGTVDAVLDITPSAASGSTHTRSAIKSLRRGGRISVMASTKNIAVSEILLNGLTVKGKMMYERDAVIHFVKMLEAGLFPKNGNLVNTTVFGLDEWKDAFSFAAENKGIGQCVVFKP</sequence>
<dbReference type="InterPro" id="IPR020843">
    <property type="entry name" value="ER"/>
</dbReference>
<organism evidence="3 4">
    <name type="scientific">Akanthomyces lecanii RCEF 1005</name>
    <dbReference type="NCBI Taxonomy" id="1081108"/>
    <lineage>
        <taxon>Eukaryota</taxon>
        <taxon>Fungi</taxon>
        <taxon>Dikarya</taxon>
        <taxon>Ascomycota</taxon>
        <taxon>Pezizomycotina</taxon>
        <taxon>Sordariomycetes</taxon>
        <taxon>Hypocreomycetidae</taxon>
        <taxon>Hypocreales</taxon>
        <taxon>Cordycipitaceae</taxon>
        <taxon>Akanthomyces</taxon>
        <taxon>Cordyceps confragosa</taxon>
    </lineage>
</organism>
<dbReference type="InterPro" id="IPR036291">
    <property type="entry name" value="NAD(P)-bd_dom_sf"/>
</dbReference>
<dbReference type="OrthoDB" id="5407715at2759"/>
<comment type="caution">
    <text evidence="3">The sequence shown here is derived from an EMBL/GenBank/DDBJ whole genome shotgun (WGS) entry which is preliminary data.</text>
</comment>
<name>A0A168F7T4_CORDF</name>
<dbReference type="InterPro" id="IPR051397">
    <property type="entry name" value="Zn-ADH-like_protein"/>
</dbReference>
<evidence type="ECO:0000313" key="4">
    <source>
        <dbReference type="Proteomes" id="UP000076881"/>
    </source>
</evidence>
<dbReference type="PANTHER" id="PTHR43677:SF4">
    <property type="entry name" value="QUINONE OXIDOREDUCTASE-LIKE PROTEIN 2"/>
    <property type="match status" value="1"/>
</dbReference>
<dbReference type="AlphaFoldDB" id="A0A168F7T4"/>
<accession>A0A168F7T4</accession>
<dbReference type="Gene3D" id="3.90.180.10">
    <property type="entry name" value="Medium-chain alcohol dehydrogenases, catalytic domain"/>
    <property type="match status" value="1"/>
</dbReference>
<dbReference type="InterPro" id="IPR013154">
    <property type="entry name" value="ADH-like_N"/>
</dbReference>
<dbReference type="Gene3D" id="3.40.50.720">
    <property type="entry name" value="NAD(P)-binding Rossmann-like Domain"/>
    <property type="match status" value="1"/>
</dbReference>
<protein>
    <submittedName>
        <fullName evidence="3">Alcohol dehydrogenase zinc-binding domain protein</fullName>
    </submittedName>
</protein>
<evidence type="ECO:0000256" key="1">
    <source>
        <dbReference type="ARBA" id="ARBA00005179"/>
    </source>
</evidence>
<dbReference type="InterPro" id="IPR011032">
    <property type="entry name" value="GroES-like_sf"/>
</dbReference>
<dbReference type="Pfam" id="PF08240">
    <property type="entry name" value="ADH_N"/>
    <property type="match status" value="1"/>
</dbReference>
<dbReference type="CDD" id="cd05188">
    <property type="entry name" value="MDR"/>
    <property type="match status" value="1"/>
</dbReference>
<dbReference type="SUPFAM" id="SSF50129">
    <property type="entry name" value="GroES-like"/>
    <property type="match status" value="1"/>
</dbReference>
<evidence type="ECO:0000313" key="3">
    <source>
        <dbReference type="EMBL" id="OAA74787.1"/>
    </source>
</evidence>
<reference evidence="3 4" key="1">
    <citation type="journal article" date="2016" name="Genome Biol. Evol.">
        <title>Divergent and convergent evolution of fungal pathogenicity.</title>
        <authorList>
            <person name="Shang Y."/>
            <person name="Xiao G."/>
            <person name="Zheng P."/>
            <person name="Cen K."/>
            <person name="Zhan S."/>
            <person name="Wang C."/>
        </authorList>
    </citation>
    <scope>NUCLEOTIDE SEQUENCE [LARGE SCALE GENOMIC DNA]</scope>
    <source>
        <strain evidence="3 4">RCEF 1005</strain>
    </source>
</reference>
<proteinExistence type="predicted"/>
<dbReference type="Proteomes" id="UP000076881">
    <property type="component" value="Unassembled WGS sequence"/>
</dbReference>
<keyword evidence="4" id="KW-1185">Reference proteome</keyword>
<gene>
    <name evidence="3" type="ORF">LEL_08368</name>
</gene>
<comment type="pathway">
    <text evidence="1">Secondary metabolite biosynthesis.</text>
</comment>
<dbReference type="PANTHER" id="PTHR43677">
    <property type="entry name" value="SHORT-CHAIN DEHYDROGENASE/REDUCTASE"/>
    <property type="match status" value="1"/>
</dbReference>
<dbReference type="GO" id="GO:0005739">
    <property type="term" value="C:mitochondrion"/>
    <property type="evidence" value="ECO:0007669"/>
    <property type="project" value="TreeGrafter"/>
</dbReference>
<dbReference type="SMART" id="SM00829">
    <property type="entry name" value="PKS_ER"/>
    <property type="match status" value="1"/>
</dbReference>